<proteinExistence type="predicted"/>
<dbReference type="PANTHER" id="PTHR46656">
    <property type="entry name" value="PUTATIVE-RELATED"/>
    <property type="match status" value="1"/>
</dbReference>
<name>A0ABX7B7U4_9PROT</name>
<keyword evidence="2" id="KW-1185">Reference proteome</keyword>
<gene>
    <name evidence="1" type="ORF">IGS68_03050</name>
</gene>
<dbReference type="Gene3D" id="3.40.50.2000">
    <property type="entry name" value="Glycogen Phosphorylase B"/>
    <property type="match status" value="1"/>
</dbReference>
<sequence>MTVSPRKTVRSLWRSMPPGLRRSLLFGTTRLAAPAARLPGPPPAEPVVVVGPISSATGLGEGARLCMRALRAQGLDVRGFDVSQVMLGGDPAEPIDPGAAVAPGPGTVILHVNAPLAPLALLMLGRAAVKAKRIIGYFAWELPDLPADWIAALPHVHEIWVPSRFTADAFRRHTDRPVRIVAHPVAAPGRLRPAADRAGAPFTVLTPFNMASGFTRKNPVAAVQAFKLAFGPADEARLILKTHHVSAYPAGRDQLAEAIDGDPRISVLDGTLDRAELDALIAGSDAVMLLHRSEGFGLPLAEAMGRGVPVVATNWSGNTDFMDFDNSCPVSYWLVPAVDPQGSYHYADQVWAEPSVEYAARQLRLLEECPDVRARLGNAATATIRRRCSSEAYAETLGALLLAGAEV</sequence>
<dbReference type="Proteomes" id="UP000595197">
    <property type="component" value="Chromosome"/>
</dbReference>
<protein>
    <submittedName>
        <fullName evidence="1">Glycosyltransferase family 4 protein</fullName>
    </submittedName>
</protein>
<reference evidence="1" key="1">
    <citation type="submission" date="2021-02" db="EMBL/GenBank/DDBJ databases">
        <title>Skermanella TT6 skin isolate.</title>
        <authorList>
            <person name="Lee K."/>
            <person name="Ganzorig M."/>
        </authorList>
    </citation>
    <scope>NUCLEOTIDE SEQUENCE</scope>
    <source>
        <strain evidence="1">TT6</strain>
    </source>
</reference>
<dbReference type="EMBL" id="CP067420">
    <property type="protein sequence ID" value="QQP90252.1"/>
    <property type="molecule type" value="Genomic_DNA"/>
</dbReference>
<dbReference type="Pfam" id="PF20706">
    <property type="entry name" value="GT4-conflict"/>
    <property type="match status" value="1"/>
</dbReference>
<dbReference type="RefSeq" id="WP_201077221.1">
    <property type="nucleotide sequence ID" value="NZ_CP067420.1"/>
</dbReference>
<accession>A0ABX7B7U4</accession>
<dbReference type="SUPFAM" id="SSF53756">
    <property type="entry name" value="UDP-Glycosyltransferase/glycogen phosphorylase"/>
    <property type="match status" value="1"/>
</dbReference>
<dbReference type="CDD" id="cd03801">
    <property type="entry name" value="GT4_PimA-like"/>
    <property type="match status" value="1"/>
</dbReference>
<evidence type="ECO:0000313" key="1">
    <source>
        <dbReference type="EMBL" id="QQP90252.1"/>
    </source>
</evidence>
<dbReference type="PANTHER" id="PTHR46656:SF3">
    <property type="entry name" value="PUTATIVE-RELATED"/>
    <property type="match status" value="1"/>
</dbReference>
<organism evidence="1 2">
    <name type="scientific">Skermanella cutis</name>
    <dbReference type="NCBI Taxonomy" id="2775420"/>
    <lineage>
        <taxon>Bacteria</taxon>
        <taxon>Pseudomonadati</taxon>
        <taxon>Pseudomonadota</taxon>
        <taxon>Alphaproteobacteria</taxon>
        <taxon>Rhodospirillales</taxon>
        <taxon>Azospirillaceae</taxon>
        <taxon>Skermanella</taxon>
    </lineage>
</organism>
<evidence type="ECO:0000313" key="2">
    <source>
        <dbReference type="Proteomes" id="UP000595197"/>
    </source>
</evidence>